<evidence type="ECO:0000313" key="1">
    <source>
        <dbReference type="Proteomes" id="UP000790787"/>
    </source>
</evidence>
<dbReference type="InterPro" id="IPR036691">
    <property type="entry name" value="Endo/exonu/phosph_ase_sf"/>
</dbReference>
<evidence type="ECO:0000313" key="2">
    <source>
        <dbReference type="RefSeq" id="XP_016512381.1"/>
    </source>
</evidence>
<dbReference type="Gene3D" id="3.60.10.10">
    <property type="entry name" value="Endonuclease/exonuclease/phosphatase"/>
    <property type="match status" value="1"/>
</dbReference>
<dbReference type="OrthoDB" id="1742140at2759"/>
<protein>
    <submittedName>
        <fullName evidence="2">Uncharacterized protein LOC107829432</fullName>
    </submittedName>
</protein>
<dbReference type="PANTHER" id="PTHR33710">
    <property type="entry name" value="BNAC02G09200D PROTEIN"/>
    <property type="match status" value="1"/>
</dbReference>
<dbReference type="PaxDb" id="4097-A0A1S4DGA2"/>
<accession>A0A1S4DGA2</accession>
<dbReference type="KEGG" id="nta:107829432"/>
<dbReference type="RefSeq" id="XP_016512381.1">
    <property type="nucleotide sequence ID" value="XM_016656895.1"/>
</dbReference>
<name>A0A1S4DGA2_TOBAC</name>
<sequence length="239" mass="28891">MTTIPWIIVGDFNVVLQLQYKKHGNLVTRAETQDFSNCIQELKLNELNWEGDYYAWSNKQDDGDRIWSRIDRVFGNYEWMMQWGHIATVYNLLFISNHAPMCLTFNEIQRSMKIPFKFFNVWADHERFMSEAQQIWNQKFHRQKMQNVWMKLKALRTVLKKLNVEEIKFIKKKIELGRIELEHVQKIIDVNSNYDLLRKEKELMQNLEKWSMIEEGALKQKARAKWIYWVTLILDVSLL</sequence>
<dbReference type="GeneID" id="107829432"/>
<reference evidence="1" key="1">
    <citation type="journal article" date="2014" name="Nat. Commun.">
        <title>The tobacco genome sequence and its comparison with those of tomato and potato.</title>
        <authorList>
            <person name="Sierro N."/>
            <person name="Battey J.N."/>
            <person name="Ouadi S."/>
            <person name="Bakaher N."/>
            <person name="Bovet L."/>
            <person name="Willig A."/>
            <person name="Goepfert S."/>
            <person name="Peitsch M.C."/>
            <person name="Ivanov N.V."/>
        </authorList>
    </citation>
    <scope>NUCLEOTIDE SEQUENCE [LARGE SCALE GENOMIC DNA]</scope>
</reference>
<dbReference type="PANTHER" id="PTHR33710:SF80">
    <property type="entry name" value="ENDONUCLEASE_EXONUCLEASE_PHOSPHATASE"/>
    <property type="match status" value="1"/>
</dbReference>
<dbReference type="Proteomes" id="UP000790787">
    <property type="component" value="Chromosome 5"/>
</dbReference>
<gene>
    <name evidence="2" type="primary">LOC107829432</name>
</gene>
<dbReference type="SUPFAM" id="SSF56219">
    <property type="entry name" value="DNase I-like"/>
    <property type="match status" value="1"/>
</dbReference>
<dbReference type="AlphaFoldDB" id="A0A1S4DGA2"/>
<reference evidence="2" key="2">
    <citation type="submission" date="2025-08" db="UniProtKB">
        <authorList>
            <consortium name="RefSeq"/>
        </authorList>
    </citation>
    <scope>IDENTIFICATION</scope>
    <source>
        <tissue evidence="2">Leaf</tissue>
    </source>
</reference>
<keyword evidence="1" id="KW-1185">Reference proteome</keyword>
<organism evidence="1 2">
    <name type="scientific">Nicotiana tabacum</name>
    <name type="common">Common tobacco</name>
    <dbReference type="NCBI Taxonomy" id="4097"/>
    <lineage>
        <taxon>Eukaryota</taxon>
        <taxon>Viridiplantae</taxon>
        <taxon>Streptophyta</taxon>
        <taxon>Embryophyta</taxon>
        <taxon>Tracheophyta</taxon>
        <taxon>Spermatophyta</taxon>
        <taxon>Magnoliopsida</taxon>
        <taxon>eudicotyledons</taxon>
        <taxon>Gunneridae</taxon>
        <taxon>Pentapetalae</taxon>
        <taxon>asterids</taxon>
        <taxon>lamiids</taxon>
        <taxon>Solanales</taxon>
        <taxon>Solanaceae</taxon>
        <taxon>Nicotianoideae</taxon>
        <taxon>Nicotianeae</taxon>
        <taxon>Nicotiana</taxon>
    </lineage>
</organism>
<proteinExistence type="predicted"/>